<name>A0A6J6ANZ5_9ZZZZ</name>
<feature type="region of interest" description="Disordered" evidence="1">
    <location>
        <begin position="68"/>
        <end position="88"/>
    </location>
</feature>
<dbReference type="AlphaFoldDB" id="A0A6J6ANZ5"/>
<accession>A0A6J6ANZ5</accession>
<keyword evidence="2" id="KW-0812">Transmembrane</keyword>
<feature type="transmembrane region" description="Helical" evidence="2">
    <location>
        <begin position="42"/>
        <end position="63"/>
    </location>
</feature>
<feature type="compositionally biased region" description="Basic and acidic residues" evidence="1">
    <location>
        <begin position="68"/>
        <end position="77"/>
    </location>
</feature>
<sequence>MALRKAWKSVPKPVRQVIVLVIGGTLIVIGGLLIVLPGPFTLPFVFAGLLVLAGEFVWAERLLERTKHEARKADPRKLFKKKPPRENT</sequence>
<reference evidence="3" key="1">
    <citation type="submission" date="2020-05" db="EMBL/GenBank/DDBJ databases">
        <authorList>
            <person name="Chiriac C."/>
            <person name="Salcher M."/>
            <person name="Ghai R."/>
            <person name="Kavagutti S V."/>
        </authorList>
    </citation>
    <scope>NUCLEOTIDE SEQUENCE</scope>
</reference>
<dbReference type="InterPro" id="IPR019099">
    <property type="entry name" value="Uncharacterised_PGPGW_TM"/>
</dbReference>
<evidence type="ECO:0000313" key="3">
    <source>
        <dbReference type="EMBL" id="CAB4371687.1"/>
    </source>
</evidence>
<organism evidence="3">
    <name type="scientific">freshwater metagenome</name>
    <dbReference type="NCBI Taxonomy" id="449393"/>
    <lineage>
        <taxon>unclassified sequences</taxon>
        <taxon>metagenomes</taxon>
        <taxon>ecological metagenomes</taxon>
    </lineage>
</organism>
<dbReference type="EMBL" id="CAEUNI010000054">
    <property type="protein sequence ID" value="CAB4371687.1"/>
    <property type="molecule type" value="Genomic_DNA"/>
</dbReference>
<protein>
    <submittedName>
        <fullName evidence="3">Unannotated protein</fullName>
    </submittedName>
</protein>
<gene>
    <name evidence="3" type="ORF">UFOPK4182_00594</name>
</gene>
<keyword evidence="2" id="KW-1133">Transmembrane helix</keyword>
<dbReference type="Pfam" id="PF09656">
    <property type="entry name" value="PGPGW"/>
    <property type="match status" value="1"/>
</dbReference>
<proteinExistence type="predicted"/>
<feature type="transmembrane region" description="Helical" evidence="2">
    <location>
        <begin position="17"/>
        <end position="36"/>
    </location>
</feature>
<feature type="compositionally biased region" description="Basic residues" evidence="1">
    <location>
        <begin position="78"/>
        <end position="88"/>
    </location>
</feature>
<evidence type="ECO:0000256" key="1">
    <source>
        <dbReference type="SAM" id="MobiDB-lite"/>
    </source>
</evidence>
<keyword evidence="2" id="KW-0472">Membrane</keyword>
<evidence type="ECO:0000256" key="2">
    <source>
        <dbReference type="SAM" id="Phobius"/>
    </source>
</evidence>